<evidence type="ECO:0000256" key="8">
    <source>
        <dbReference type="ARBA" id="ARBA00023204"/>
    </source>
</evidence>
<dbReference type="Gene3D" id="3.20.20.140">
    <property type="entry name" value="Metal-dependent hydrolases"/>
    <property type="match status" value="1"/>
</dbReference>
<dbReference type="GO" id="GO:0006281">
    <property type="term" value="P:DNA repair"/>
    <property type="evidence" value="ECO:0007669"/>
    <property type="project" value="UniProtKB-KW"/>
</dbReference>
<dbReference type="PANTHER" id="PTHR32294">
    <property type="entry name" value="DNA POLYMERASE III SUBUNIT ALPHA"/>
    <property type="match status" value="1"/>
</dbReference>
<evidence type="ECO:0000256" key="1">
    <source>
        <dbReference type="ARBA" id="ARBA00012417"/>
    </source>
</evidence>
<dbReference type="Gene3D" id="1.10.10.1600">
    <property type="entry name" value="Bacterial DNA polymerase III alpha subunit, thumb domain"/>
    <property type="match status" value="1"/>
</dbReference>
<feature type="region of interest" description="Disordered" evidence="10">
    <location>
        <begin position="1107"/>
        <end position="1142"/>
    </location>
</feature>
<evidence type="ECO:0000256" key="6">
    <source>
        <dbReference type="ARBA" id="ARBA00022763"/>
    </source>
</evidence>
<protein>
    <recommendedName>
        <fullName evidence="1">DNA-directed DNA polymerase</fullName>
        <ecNumber evidence="1">2.7.7.7</ecNumber>
    </recommendedName>
</protein>
<dbReference type="InterPro" id="IPR003141">
    <property type="entry name" value="Pol/His_phosphatase_N"/>
</dbReference>
<evidence type="ECO:0000256" key="4">
    <source>
        <dbReference type="ARBA" id="ARBA00022695"/>
    </source>
</evidence>
<dbReference type="SMART" id="SM00481">
    <property type="entry name" value="POLIIIAc"/>
    <property type="match status" value="1"/>
</dbReference>
<accession>A0A7Z0KA99</accession>
<keyword evidence="4 12" id="KW-0548">Nucleotidyltransferase</keyword>
<dbReference type="EMBL" id="JACCFY010000001">
    <property type="protein sequence ID" value="NYJ79564.1"/>
    <property type="molecule type" value="Genomic_DNA"/>
</dbReference>
<keyword evidence="3 12" id="KW-0808">Transferase</keyword>
<keyword evidence="8" id="KW-0234">DNA repair</keyword>
<dbReference type="InterPro" id="IPR040982">
    <property type="entry name" value="DNA_pol3_finger"/>
</dbReference>
<comment type="catalytic activity">
    <reaction evidence="9">
        <text>DNA(n) + a 2'-deoxyribonucleoside 5'-triphosphate = DNA(n+1) + diphosphate</text>
        <dbReference type="Rhea" id="RHEA:22508"/>
        <dbReference type="Rhea" id="RHEA-COMP:17339"/>
        <dbReference type="Rhea" id="RHEA-COMP:17340"/>
        <dbReference type="ChEBI" id="CHEBI:33019"/>
        <dbReference type="ChEBI" id="CHEBI:61560"/>
        <dbReference type="ChEBI" id="CHEBI:173112"/>
        <dbReference type="EC" id="2.7.7.7"/>
    </reaction>
</comment>
<dbReference type="EC" id="2.7.7.7" evidence="1"/>
<evidence type="ECO:0000256" key="5">
    <source>
        <dbReference type="ARBA" id="ARBA00022705"/>
    </source>
</evidence>
<dbReference type="Pfam" id="PF07733">
    <property type="entry name" value="DNA_pol3_alpha"/>
    <property type="match status" value="1"/>
</dbReference>
<feature type="compositionally biased region" description="Basic and acidic residues" evidence="10">
    <location>
        <begin position="1132"/>
        <end position="1142"/>
    </location>
</feature>
<evidence type="ECO:0000256" key="2">
    <source>
        <dbReference type="ARBA" id="ARBA00022490"/>
    </source>
</evidence>
<dbReference type="Proteomes" id="UP000535437">
    <property type="component" value="Unassembled WGS sequence"/>
</dbReference>
<comment type="caution">
    <text evidence="12">The sequence shown here is derived from an EMBL/GenBank/DDBJ whole genome shotgun (WGS) entry which is preliminary data.</text>
</comment>
<dbReference type="Pfam" id="PF17657">
    <property type="entry name" value="DNA_pol3_finger"/>
    <property type="match status" value="1"/>
</dbReference>
<dbReference type="AlphaFoldDB" id="A0A7Z0KA99"/>
<dbReference type="NCBIfam" id="TIGR00594">
    <property type="entry name" value="polc"/>
    <property type="match status" value="1"/>
</dbReference>
<organism evidence="12 13">
    <name type="scientific">Nesterenkonia xinjiangensis</name>
    <dbReference type="NCBI Taxonomy" id="225327"/>
    <lineage>
        <taxon>Bacteria</taxon>
        <taxon>Bacillati</taxon>
        <taxon>Actinomycetota</taxon>
        <taxon>Actinomycetes</taxon>
        <taxon>Micrococcales</taxon>
        <taxon>Micrococcaceae</taxon>
        <taxon>Nesterenkonia</taxon>
    </lineage>
</organism>
<dbReference type="PANTHER" id="PTHR32294:SF4">
    <property type="entry name" value="ERROR-PRONE DNA POLYMERASE"/>
    <property type="match status" value="1"/>
</dbReference>
<dbReference type="Pfam" id="PF14579">
    <property type="entry name" value="HHH_6"/>
    <property type="match status" value="1"/>
</dbReference>
<gene>
    <name evidence="12" type="ORF">HNR09_002975</name>
</gene>
<dbReference type="GO" id="GO:0006260">
    <property type="term" value="P:DNA replication"/>
    <property type="evidence" value="ECO:0007669"/>
    <property type="project" value="UniProtKB-KW"/>
</dbReference>
<dbReference type="GO" id="GO:0003887">
    <property type="term" value="F:DNA-directed DNA polymerase activity"/>
    <property type="evidence" value="ECO:0007669"/>
    <property type="project" value="UniProtKB-KW"/>
</dbReference>
<dbReference type="InterPro" id="IPR041931">
    <property type="entry name" value="DNA_pol3_alpha_thumb_dom"/>
</dbReference>
<keyword evidence="13" id="KW-1185">Reference proteome</keyword>
<evidence type="ECO:0000313" key="12">
    <source>
        <dbReference type="EMBL" id="NYJ79564.1"/>
    </source>
</evidence>
<keyword evidence="6" id="KW-0227">DNA damage</keyword>
<keyword evidence="7" id="KW-0239">DNA-directed DNA polymerase</keyword>
<evidence type="ECO:0000256" key="7">
    <source>
        <dbReference type="ARBA" id="ARBA00022932"/>
    </source>
</evidence>
<dbReference type="InterPro" id="IPR004013">
    <property type="entry name" value="PHP_dom"/>
</dbReference>
<dbReference type="CDD" id="cd07431">
    <property type="entry name" value="PHP_PolIIIA"/>
    <property type="match status" value="1"/>
</dbReference>
<name>A0A7Z0KA99_9MICC</name>
<feature type="compositionally biased region" description="Basic residues" evidence="10">
    <location>
        <begin position="1107"/>
        <end position="1119"/>
    </location>
</feature>
<dbReference type="Pfam" id="PF02811">
    <property type="entry name" value="PHP"/>
    <property type="match status" value="1"/>
</dbReference>
<evidence type="ECO:0000313" key="13">
    <source>
        <dbReference type="Proteomes" id="UP000535437"/>
    </source>
</evidence>
<dbReference type="RefSeq" id="WP_179542762.1">
    <property type="nucleotide sequence ID" value="NZ_BAAALL010000007.1"/>
</dbReference>
<dbReference type="CDD" id="cd04485">
    <property type="entry name" value="DnaE_OBF"/>
    <property type="match status" value="1"/>
</dbReference>
<dbReference type="Gene3D" id="1.10.150.870">
    <property type="match status" value="1"/>
</dbReference>
<evidence type="ECO:0000259" key="11">
    <source>
        <dbReference type="SMART" id="SM00481"/>
    </source>
</evidence>
<evidence type="ECO:0000256" key="9">
    <source>
        <dbReference type="ARBA" id="ARBA00049244"/>
    </source>
</evidence>
<evidence type="ECO:0000256" key="10">
    <source>
        <dbReference type="SAM" id="MobiDB-lite"/>
    </source>
</evidence>
<reference evidence="12 13" key="1">
    <citation type="submission" date="2020-07" db="EMBL/GenBank/DDBJ databases">
        <title>Sequencing the genomes of 1000 actinobacteria strains.</title>
        <authorList>
            <person name="Klenk H.-P."/>
        </authorList>
    </citation>
    <scope>NUCLEOTIDE SEQUENCE [LARGE SCALE GENOMIC DNA]</scope>
    <source>
        <strain evidence="12 13">DSM 15475</strain>
    </source>
</reference>
<dbReference type="InterPro" id="IPR029460">
    <property type="entry name" value="DNAPol_HHH"/>
</dbReference>
<evidence type="ECO:0000256" key="3">
    <source>
        <dbReference type="ARBA" id="ARBA00022679"/>
    </source>
</evidence>
<keyword evidence="5" id="KW-0235">DNA replication</keyword>
<keyword evidence="2" id="KW-0963">Cytoplasm</keyword>
<sequence>MGGFVHLDVASSFSAHYGASWPEDLVAAAAADDAGAIACVDRDGLYGAIKHVTACRVHDVSPILGVNLQVIEELPDGGLADRGRVVLLAHGSAAGYAALCRAVSAAHLRDTGAGPRLGLSRLVELACPAGVRAVASGEADPALFVLLGPESDVGTAAATRRYAQARGLLHGWRSALGAAPLRIEVVSHLAPPGEALSTAHAARMLAIAEDCAVDPVLTNMVRFAQEDDATTADVLDAVRVLSSLHVTETLQPNGQGWLKPARTMERLAGEICASSSAARIDAVDLLEHTRALAQRCLLDPVAHMSFRVPKVPEARVIGLGRQGRCTDPRRELRQRCEAGLTARFPRLSSSAAAQVRGRLEHELTIIEDLGFSSYFLTVAEVVEMVEQMEVRVSARGSGASSLVNHLLRISAVDPIEHDLIFERFLSRRRSTLPDIDIDVESARRHEVYHRIFERFGGERTTLMSMQNSYRIRGAVRDAGLALGLPEEEIAQIAETMWRFPASRFREALAEKPELRTLAARLDSERSQGRQQLDLLVDLTERLDRLPRHISTHPCGVILGDEQLLDLTPVQPSGVDGLPMSQFDKHDMDPMGFLKLDVLGVRMQSTIAYALQEVRRTTGERIELEAVDRDDEATYRLIQSTHTLGCFQIESPGQRELVGKLVPRRFSDLVVDISLFRPGPMGSGMVTPYLERRHGFEQVASPHPDLADVLAETHGVTIYHEQVLRIFDTMTCCGLAKADELRRALGGETHDTVETFFRTRAAARGYADGVIEEVWEILDSFGSFGFCKAHGAAFAVPTFESAWLKTHHPAAFLAGLFEHDPGMYPLRLLVAEARRLGVPLLGMDVNRSTRHYVLEELDEPAAAGIRMALTSLKGISEAEIDRIVEAQPFDSLADLRDRARPKRPTLRALAQVGALDSLMPGGLGRRGDLIAAVADRTRARVSSPRRREVAGQLPLPLPDVEVSSLPETHPSPTREELISDELRLTSIDVTGHVMENHRAALDRFEVTRAEDLLGLRSGSTVRVAGIRVATQTPPMASGKRVVFISLDDGTGCADVAFFEEAQSNAGEILFTAQLMLVEGTIRRTGPRAVSIQAADAWDLRREDHLERLRRRTPPARRRAQPVRTGSRSWDSSSVKRRERITNR</sequence>
<dbReference type="InterPro" id="IPR011708">
    <property type="entry name" value="DNA_pol3_alpha_NTPase_dom"/>
</dbReference>
<dbReference type="InterPro" id="IPR004805">
    <property type="entry name" value="DnaE2/DnaE/PolC"/>
</dbReference>
<proteinExistence type="predicted"/>
<feature type="domain" description="Polymerase/histidinol phosphatase N-terminal" evidence="11">
    <location>
        <begin position="5"/>
        <end position="72"/>
    </location>
</feature>
<dbReference type="GO" id="GO:0008408">
    <property type="term" value="F:3'-5' exonuclease activity"/>
    <property type="evidence" value="ECO:0007669"/>
    <property type="project" value="InterPro"/>
</dbReference>